<comment type="caution">
    <text evidence="1">The sequence shown here is derived from an EMBL/GenBank/DDBJ whole genome shotgun (WGS) entry which is preliminary data.</text>
</comment>
<gene>
    <name evidence="1" type="ORF">DFH08DRAFT_1077868</name>
</gene>
<evidence type="ECO:0000313" key="2">
    <source>
        <dbReference type="Proteomes" id="UP001218218"/>
    </source>
</evidence>
<accession>A0AAD7A8G6</accession>
<proteinExistence type="predicted"/>
<organism evidence="1 2">
    <name type="scientific">Mycena albidolilacea</name>
    <dbReference type="NCBI Taxonomy" id="1033008"/>
    <lineage>
        <taxon>Eukaryota</taxon>
        <taxon>Fungi</taxon>
        <taxon>Dikarya</taxon>
        <taxon>Basidiomycota</taxon>
        <taxon>Agaricomycotina</taxon>
        <taxon>Agaricomycetes</taxon>
        <taxon>Agaricomycetidae</taxon>
        <taxon>Agaricales</taxon>
        <taxon>Marasmiineae</taxon>
        <taxon>Mycenaceae</taxon>
        <taxon>Mycena</taxon>
    </lineage>
</organism>
<dbReference type="EMBL" id="JARIHO010000012">
    <property type="protein sequence ID" value="KAJ7352082.1"/>
    <property type="molecule type" value="Genomic_DNA"/>
</dbReference>
<reference evidence="1" key="1">
    <citation type="submission" date="2023-03" db="EMBL/GenBank/DDBJ databases">
        <title>Massive genome expansion in bonnet fungi (Mycena s.s.) driven by repeated elements and novel gene families across ecological guilds.</title>
        <authorList>
            <consortium name="Lawrence Berkeley National Laboratory"/>
            <person name="Harder C.B."/>
            <person name="Miyauchi S."/>
            <person name="Viragh M."/>
            <person name="Kuo A."/>
            <person name="Thoen E."/>
            <person name="Andreopoulos B."/>
            <person name="Lu D."/>
            <person name="Skrede I."/>
            <person name="Drula E."/>
            <person name="Henrissat B."/>
            <person name="Morin E."/>
            <person name="Kohler A."/>
            <person name="Barry K."/>
            <person name="LaButti K."/>
            <person name="Morin E."/>
            <person name="Salamov A."/>
            <person name="Lipzen A."/>
            <person name="Mereny Z."/>
            <person name="Hegedus B."/>
            <person name="Baldrian P."/>
            <person name="Stursova M."/>
            <person name="Weitz H."/>
            <person name="Taylor A."/>
            <person name="Grigoriev I.V."/>
            <person name="Nagy L.G."/>
            <person name="Martin F."/>
            <person name="Kauserud H."/>
        </authorList>
    </citation>
    <scope>NUCLEOTIDE SEQUENCE</scope>
    <source>
        <strain evidence="1">CBHHK002</strain>
    </source>
</reference>
<evidence type="ECO:0000313" key="1">
    <source>
        <dbReference type="EMBL" id="KAJ7352082.1"/>
    </source>
</evidence>
<sequence>MPIRGSLLQDELASSLPSLESLIIVDFAIPKHLHLSTLPALRLLDVCIPPSSTHHISLMSVLLRPPAHRNLDIITIRINITIYAEEYTYTFDRFSKDAAALAALHPISRLDVHYKGNDHKKASMKSFFAADFMRT</sequence>
<protein>
    <submittedName>
        <fullName evidence="1">Uncharacterized protein</fullName>
    </submittedName>
</protein>
<keyword evidence="2" id="KW-1185">Reference proteome</keyword>
<dbReference type="Proteomes" id="UP001218218">
    <property type="component" value="Unassembled WGS sequence"/>
</dbReference>
<dbReference type="AlphaFoldDB" id="A0AAD7A8G6"/>
<name>A0AAD7A8G6_9AGAR</name>